<feature type="transmembrane region" description="Helical" evidence="5">
    <location>
        <begin position="238"/>
        <end position="260"/>
    </location>
</feature>
<evidence type="ECO:0000256" key="2">
    <source>
        <dbReference type="ARBA" id="ARBA00022692"/>
    </source>
</evidence>
<evidence type="ECO:0000256" key="4">
    <source>
        <dbReference type="ARBA" id="ARBA00023136"/>
    </source>
</evidence>
<keyword evidence="8" id="KW-1185">Reference proteome</keyword>
<feature type="transmembrane region" description="Helical" evidence="5">
    <location>
        <begin position="313"/>
        <end position="335"/>
    </location>
</feature>
<feature type="transmembrane region" description="Helical" evidence="5">
    <location>
        <begin position="56"/>
        <end position="76"/>
    </location>
</feature>
<feature type="transmembrane region" description="Helical" evidence="5">
    <location>
        <begin position="378"/>
        <end position="402"/>
    </location>
</feature>
<evidence type="ECO:0000256" key="1">
    <source>
        <dbReference type="ARBA" id="ARBA00004651"/>
    </source>
</evidence>
<feature type="transmembrane region" description="Helical" evidence="5">
    <location>
        <begin position="181"/>
        <end position="201"/>
    </location>
</feature>
<evidence type="ECO:0000256" key="5">
    <source>
        <dbReference type="SAM" id="Phobius"/>
    </source>
</evidence>
<feature type="transmembrane region" description="Helical" evidence="5">
    <location>
        <begin position="281"/>
        <end position="307"/>
    </location>
</feature>
<dbReference type="EMBL" id="JAAXOP010000013">
    <property type="protein sequence ID" value="NKY52716.1"/>
    <property type="molecule type" value="Genomic_DNA"/>
</dbReference>
<proteinExistence type="predicted"/>
<feature type="transmembrane region" description="Helical" evidence="5">
    <location>
        <begin position="213"/>
        <end position="232"/>
    </location>
</feature>
<dbReference type="AlphaFoldDB" id="A0A846XZQ7"/>
<organism evidence="7 8">
    <name type="scientific">Nocardia vermiculata</name>
    <dbReference type="NCBI Taxonomy" id="257274"/>
    <lineage>
        <taxon>Bacteria</taxon>
        <taxon>Bacillati</taxon>
        <taxon>Actinomycetota</taxon>
        <taxon>Actinomycetes</taxon>
        <taxon>Mycobacteriales</taxon>
        <taxon>Nocardiaceae</taxon>
        <taxon>Nocardia</taxon>
    </lineage>
</organism>
<dbReference type="PROSITE" id="PS50850">
    <property type="entry name" value="MFS"/>
    <property type="match status" value="1"/>
</dbReference>
<dbReference type="Pfam" id="PF07690">
    <property type="entry name" value="MFS_1"/>
    <property type="match status" value="2"/>
</dbReference>
<feature type="domain" description="Major facilitator superfamily (MFS) profile" evidence="6">
    <location>
        <begin position="22"/>
        <end position="475"/>
    </location>
</feature>
<dbReference type="SUPFAM" id="SSF103473">
    <property type="entry name" value="MFS general substrate transporter"/>
    <property type="match status" value="1"/>
</dbReference>
<dbReference type="Gene3D" id="1.20.1720.10">
    <property type="entry name" value="Multidrug resistance protein D"/>
    <property type="match status" value="1"/>
</dbReference>
<dbReference type="GO" id="GO:0022857">
    <property type="term" value="F:transmembrane transporter activity"/>
    <property type="evidence" value="ECO:0007669"/>
    <property type="project" value="InterPro"/>
</dbReference>
<comment type="caution">
    <text evidence="7">The sequence shown here is derived from an EMBL/GenBank/DDBJ whole genome shotgun (WGS) entry which is preliminary data.</text>
</comment>
<comment type="subcellular location">
    <subcellularLocation>
        <location evidence="1">Cell membrane</location>
        <topology evidence="1">Multi-pass membrane protein</topology>
    </subcellularLocation>
</comment>
<feature type="transmembrane region" description="Helical" evidence="5">
    <location>
        <begin position="147"/>
        <end position="169"/>
    </location>
</feature>
<reference evidence="7 8" key="1">
    <citation type="submission" date="2020-04" db="EMBL/GenBank/DDBJ databases">
        <title>MicrobeNet Type strains.</title>
        <authorList>
            <person name="Nicholson A.C."/>
        </authorList>
    </citation>
    <scope>NUCLEOTIDE SEQUENCE [LARGE SCALE GENOMIC DNA]</scope>
    <source>
        <strain evidence="7 8">JCM 12354</strain>
    </source>
</reference>
<dbReference type="Proteomes" id="UP000565711">
    <property type="component" value="Unassembled WGS sequence"/>
</dbReference>
<feature type="transmembrane region" description="Helical" evidence="5">
    <location>
        <begin position="20"/>
        <end position="44"/>
    </location>
</feature>
<dbReference type="InterPro" id="IPR036259">
    <property type="entry name" value="MFS_trans_sf"/>
</dbReference>
<feature type="transmembrane region" description="Helical" evidence="5">
    <location>
        <begin position="448"/>
        <end position="470"/>
    </location>
</feature>
<name>A0A846XZQ7_9NOCA</name>
<protein>
    <submittedName>
        <fullName evidence="7">MFS transporter</fullName>
    </submittedName>
</protein>
<dbReference type="GO" id="GO:0005886">
    <property type="term" value="C:plasma membrane"/>
    <property type="evidence" value="ECO:0007669"/>
    <property type="project" value="UniProtKB-SubCell"/>
</dbReference>
<dbReference type="CDD" id="cd17321">
    <property type="entry name" value="MFS_MMR_MDR_like"/>
    <property type="match status" value="1"/>
</dbReference>
<dbReference type="RefSeq" id="WP_067874349.1">
    <property type="nucleotide sequence ID" value="NZ_JAAXOP010000013.1"/>
</dbReference>
<evidence type="ECO:0000256" key="3">
    <source>
        <dbReference type="ARBA" id="ARBA00022989"/>
    </source>
</evidence>
<feature type="transmembrane region" description="Helical" evidence="5">
    <location>
        <begin position="347"/>
        <end position="366"/>
    </location>
</feature>
<dbReference type="PANTHER" id="PTHR42718:SF39">
    <property type="entry name" value="ACTINORHODIN TRANSPORTER-RELATED"/>
    <property type="match status" value="1"/>
</dbReference>
<dbReference type="PANTHER" id="PTHR42718">
    <property type="entry name" value="MAJOR FACILITATOR SUPERFAMILY MULTIDRUG TRANSPORTER MFSC"/>
    <property type="match status" value="1"/>
</dbReference>
<keyword evidence="4 5" id="KW-0472">Membrane</keyword>
<keyword evidence="3 5" id="KW-1133">Transmembrane helix</keyword>
<feature type="transmembrane region" description="Helical" evidence="5">
    <location>
        <begin position="414"/>
        <end position="436"/>
    </location>
</feature>
<feature type="transmembrane region" description="Helical" evidence="5">
    <location>
        <begin position="121"/>
        <end position="140"/>
    </location>
</feature>
<dbReference type="InterPro" id="IPR020846">
    <property type="entry name" value="MFS_dom"/>
</dbReference>
<dbReference type="Gene3D" id="1.20.1250.20">
    <property type="entry name" value="MFS general substrate transporter like domains"/>
    <property type="match status" value="1"/>
</dbReference>
<accession>A0A846XZQ7</accession>
<keyword evidence="2 5" id="KW-0812">Transmembrane</keyword>
<evidence type="ECO:0000313" key="7">
    <source>
        <dbReference type="EMBL" id="NKY52716.1"/>
    </source>
</evidence>
<gene>
    <name evidence="7" type="ORF">HGA08_21155</name>
</gene>
<sequence>MSAPTLSPTPHTRSSSAPEWATLLVLLAGTFMVTLDFFIVNVAVPDTQADLHAGSAAMQWVVAGYSLAVAAGLITAGRLGDLYGRRRLYGIGMAVFTLASVICAVAGGPGALIAARIAQGAGMALLTPQVLGLISVVFSGARRTRAFAAYGLTMGLAAVFGQLIGGVLIQADLFGLGWRTIFWINVPVGVLVLAVLTRLVPGSRGVGGTRLDLTGAGLVCAALTTGILPLIQGREQGWPLWTWVSLTLSVVLIAVFAGYQRRLAHRDGAPLVNPALFGERSFAIGTVIALGYQMTMASFFLFLALYLQQGRQLSALGSGLLFLALGAPYLLTSLLSSRLTARLGRQVVAVGAVLQAAGYLLVALIVHELDTAGPVLALVPAMLVVGAGMGLALVPLPGIVLASVTPEHAAAAGGVLATAQQLGSALGVALVGLVFYQQLGAHAGFAGAFAVSLLAMTLLCLLTAALVQLLPRRTGL</sequence>
<evidence type="ECO:0000259" key="6">
    <source>
        <dbReference type="PROSITE" id="PS50850"/>
    </source>
</evidence>
<evidence type="ECO:0000313" key="8">
    <source>
        <dbReference type="Proteomes" id="UP000565711"/>
    </source>
</evidence>
<feature type="transmembrane region" description="Helical" evidence="5">
    <location>
        <begin position="88"/>
        <end position="115"/>
    </location>
</feature>
<dbReference type="InterPro" id="IPR011701">
    <property type="entry name" value="MFS"/>
</dbReference>